<dbReference type="Pfam" id="PF13443">
    <property type="entry name" value="HTH_26"/>
    <property type="match status" value="1"/>
</dbReference>
<dbReference type="GO" id="GO:0003677">
    <property type="term" value="F:DNA binding"/>
    <property type="evidence" value="ECO:0007669"/>
    <property type="project" value="InterPro"/>
</dbReference>
<reference evidence="2" key="2">
    <citation type="journal article" date="2014" name="ISME J.">
        <title>Microbial stratification in low pH oxic and suboxic macroscopic growths along an acid mine drainage.</title>
        <authorList>
            <person name="Mendez-Garcia C."/>
            <person name="Mesa V."/>
            <person name="Sprenger R.R."/>
            <person name="Richter M."/>
            <person name="Diez M.S."/>
            <person name="Solano J."/>
            <person name="Bargiela R."/>
            <person name="Golyshina O.V."/>
            <person name="Manteca A."/>
            <person name="Ramos J.L."/>
            <person name="Gallego J.R."/>
            <person name="Llorente I."/>
            <person name="Martins Dos Santos V.A."/>
            <person name="Jensen O.N."/>
            <person name="Pelaez A.I."/>
            <person name="Sanchez J."/>
            <person name="Ferrer M."/>
        </authorList>
    </citation>
    <scope>NUCLEOTIDE SEQUENCE</scope>
</reference>
<organism evidence="2">
    <name type="scientific">mine drainage metagenome</name>
    <dbReference type="NCBI Taxonomy" id="410659"/>
    <lineage>
        <taxon>unclassified sequences</taxon>
        <taxon>metagenomes</taxon>
        <taxon>ecological metagenomes</taxon>
    </lineage>
</organism>
<protein>
    <submittedName>
        <fullName evidence="2">Transcriptional regulator, XRE family</fullName>
    </submittedName>
</protein>
<reference evidence="2" key="1">
    <citation type="submission" date="2013-08" db="EMBL/GenBank/DDBJ databases">
        <authorList>
            <person name="Mendez C."/>
            <person name="Richter M."/>
            <person name="Ferrer M."/>
            <person name="Sanchez J."/>
        </authorList>
    </citation>
    <scope>NUCLEOTIDE SEQUENCE</scope>
</reference>
<dbReference type="InterPro" id="IPR010982">
    <property type="entry name" value="Lambda_DNA-bd_dom_sf"/>
</dbReference>
<accession>T1AEK0</accession>
<dbReference type="SMART" id="SM00530">
    <property type="entry name" value="HTH_XRE"/>
    <property type="match status" value="1"/>
</dbReference>
<comment type="caution">
    <text evidence="2">The sequence shown here is derived from an EMBL/GenBank/DDBJ whole genome shotgun (WGS) entry which is preliminary data.</text>
</comment>
<feature type="domain" description="HTH cro/C1-type" evidence="1">
    <location>
        <begin position="17"/>
        <end position="66"/>
    </location>
</feature>
<evidence type="ECO:0000313" key="2">
    <source>
        <dbReference type="EMBL" id="EQD39429.1"/>
    </source>
</evidence>
<dbReference type="EMBL" id="AUZY01010220">
    <property type="protein sequence ID" value="EQD39429.1"/>
    <property type="molecule type" value="Genomic_DNA"/>
</dbReference>
<evidence type="ECO:0000259" key="1">
    <source>
        <dbReference type="PROSITE" id="PS50943"/>
    </source>
</evidence>
<name>T1AEK0_9ZZZZ</name>
<dbReference type="PROSITE" id="PS50943">
    <property type="entry name" value="HTH_CROC1"/>
    <property type="match status" value="1"/>
</dbReference>
<dbReference type="AlphaFoldDB" id="T1AEK0"/>
<sequence>MIRFKLKEQMAEKEFHEARRLTLLEVADATGIGRITLSRMLKPGAVVRTDTLDALCAYFGCRLEDLVEFIADNAKSATGRK</sequence>
<dbReference type="Gene3D" id="1.10.260.40">
    <property type="entry name" value="lambda repressor-like DNA-binding domains"/>
    <property type="match status" value="1"/>
</dbReference>
<dbReference type="CDD" id="cd00093">
    <property type="entry name" value="HTH_XRE"/>
    <property type="match status" value="1"/>
</dbReference>
<dbReference type="InterPro" id="IPR001387">
    <property type="entry name" value="Cro/C1-type_HTH"/>
</dbReference>
<dbReference type="SUPFAM" id="SSF47413">
    <property type="entry name" value="lambda repressor-like DNA-binding domains"/>
    <property type="match status" value="1"/>
</dbReference>
<proteinExistence type="predicted"/>
<gene>
    <name evidence="2" type="ORF">B1B_15358</name>
</gene>